<dbReference type="KEGG" id="yey:Y11_14671"/>
<gene>
    <name evidence="2" type="ordered locus">Y11_14671</name>
</gene>
<evidence type="ECO:0000313" key="3">
    <source>
        <dbReference type="Proteomes" id="UP000008084"/>
    </source>
</evidence>
<dbReference type="Proteomes" id="UP000008084">
    <property type="component" value="Chromosome"/>
</dbReference>
<dbReference type="EMBL" id="FR729477">
    <property type="protein sequence ID" value="CBY26714.1"/>
    <property type="molecule type" value="Genomic_DNA"/>
</dbReference>
<name>A0A0H3NZ05_YERE1</name>
<reference evidence="2 3" key="1">
    <citation type="journal article" date="2011" name="J. Bacteriol.">
        <title>Complete genome sequence of Yersinia enterocolitica subsp. palearctica serogroup O:3.</title>
        <authorList>
            <person name="Batzilla J."/>
            <person name="Hoper D."/>
            <person name="Antonenka U."/>
            <person name="Heesemann J."/>
            <person name="Rakin A."/>
        </authorList>
    </citation>
    <scope>NUCLEOTIDE SEQUENCE [LARGE SCALE GENOMIC DNA]</scope>
    <source>
        <strain evidence="3">DSM 13030 / CIP 106945 / Y11</strain>
    </source>
</reference>
<dbReference type="HOGENOM" id="CLU_3260078_0_0_6"/>
<sequence>MEGEALAPFEGHELPLAGDRNGIHTAAITKNSDNSKKLKLRV</sequence>
<protein>
    <submittedName>
        <fullName evidence="2">Uncharacterized protein</fullName>
    </submittedName>
</protein>
<dbReference type="PATRIC" id="fig|930944.6.peg.1457"/>
<organism evidence="2 3">
    <name type="scientific">Yersinia enterocolitica subsp. palearctica serotype O:3 (strain DSM 13030 / CIP 106945 / Y11)</name>
    <dbReference type="NCBI Taxonomy" id="930944"/>
    <lineage>
        <taxon>Bacteria</taxon>
        <taxon>Pseudomonadati</taxon>
        <taxon>Pseudomonadota</taxon>
        <taxon>Gammaproteobacteria</taxon>
        <taxon>Enterobacterales</taxon>
        <taxon>Yersiniaceae</taxon>
        <taxon>Yersinia</taxon>
    </lineage>
</organism>
<accession>A0A0H3NZ05</accession>
<feature type="region of interest" description="Disordered" evidence="1">
    <location>
        <begin position="1"/>
        <end position="20"/>
    </location>
</feature>
<evidence type="ECO:0000256" key="1">
    <source>
        <dbReference type="SAM" id="MobiDB-lite"/>
    </source>
</evidence>
<dbReference type="AlphaFoldDB" id="A0A0H3NZ05"/>
<evidence type="ECO:0000313" key="2">
    <source>
        <dbReference type="EMBL" id="CBY26714.1"/>
    </source>
</evidence>
<proteinExistence type="predicted"/>